<gene>
    <name evidence="5" type="ORF">C7389_10436</name>
</gene>
<dbReference type="InterPro" id="IPR013520">
    <property type="entry name" value="Ribonucl_H"/>
</dbReference>
<dbReference type="GO" id="GO:0003676">
    <property type="term" value="F:nucleic acid binding"/>
    <property type="evidence" value="ECO:0007669"/>
    <property type="project" value="InterPro"/>
</dbReference>
<name>A0A4R6E806_9RHOO</name>
<keyword evidence="1" id="KW-0540">Nuclease</keyword>
<evidence type="ECO:0000256" key="3">
    <source>
        <dbReference type="ARBA" id="ARBA00022839"/>
    </source>
</evidence>
<dbReference type="GO" id="GO:0006259">
    <property type="term" value="P:DNA metabolic process"/>
    <property type="evidence" value="ECO:0007669"/>
    <property type="project" value="UniProtKB-ARBA"/>
</dbReference>
<keyword evidence="2" id="KW-0378">Hydrolase</keyword>
<dbReference type="Pfam" id="PF00929">
    <property type="entry name" value="RNase_T"/>
    <property type="match status" value="1"/>
</dbReference>
<feature type="domain" description="Exonuclease" evidence="4">
    <location>
        <begin position="1"/>
        <end position="179"/>
    </location>
</feature>
<evidence type="ECO:0000256" key="1">
    <source>
        <dbReference type="ARBA" id="ARBA00022722"/>
    </source>
</evidence>
<dbReference type="SUPFAM" id="SSF53098">
    <property type="entry name" value="Ribonuclease H-like"/>
    <property type="match status" value="1"/>
</dbReference>
<accession>A0A4R6E806</accession>
<evidence type="ECO:0000256" key="2">
    <source>
        <dbReference type="ARBA" id="ARBA00022801"/>
    </source>
</evidence>
<evidence type="ECO:0000313" key="5">
    <source>
        <dbReference type="EMBL" id="TDN53684.1"/>
    </source>
</evidence>
<keyword evidence="3 5" id="KW-0269">Exonuclease</keyword>
<dbReference type="EMBL" id="SNVV01000004">
    <property type="protein sequence ID" value="TDN53684.1"/>
    <property type="molecule type" value="Genomic_DNA"/>
</dbReference>
<dbReference type="PANTHER" id="PTHR23044">
    <property type="entry name" value="3'-5' EXONUCLEASE ERI1-RELATED"/>
    <property type="match status" value="1"/>
</dbReference>
<proteinExistence type="predicted"/>
<dbReference type="SMART" id="SM00479">
    <property type="entry name" value="EXOIII"/>
    <property type="match status" value="1"/>
</dbReference>
<protein>
    <submittedName>
        <fullName evidence="5">Inhibitor of KinA sporulation pathway (Predicted exonuclease)</fullName>
    </submittedName>
</protein>
<dbReference type="Gene3D" id="3.30.420.10">
    <property type="entry name" value="Ribonuclease H-like superfamily/Ribonuclease H"/>
    <property type="match status" value="1"/>
</dbReference>
<dbReference type="InterPro" id="IPR036397">
    <property type="entry name" value="RNaseH_sf"/>
</dbReference>
<dbReference type="InterPro" id="IPR012337">
    <property type="entry name" value="RNaseH-like_sf"/>
</dbReference>
<keyword evidence="6" id="KW-1185">Reference proteome</keyword>
<dbReference type="OrthoDB" id="4563729at2"/>
<reference evidence="5 6" key="1">
    <citation type="submission" date="2019-03" db="EMBL/GenBank/DDBJ databases">
        <title>Genomic Encyclopedia of Type Strains, Phase IV (KMG-IV): sequencing the most valuable type-strain genomes for metagenomic binning, comparative biology and taxonomic classification.</title>
        <authorList>
            <person name="Goeker M."/>
        </authorList>
    </citation>
    <scope>NUCLEOTIDE SEQUENCE [LARGE SCALE GENOMIC DNA]</scope>
    <source>
        <strain evidence="5 6">DSM 12121</strain>
    </source>
</reference>
<dbReference type="CDD" id="cd06133">
    <property type="entry name" value="ERI-1_3'hExo_like"/>
    <property type="match status" value="1"/>
</dbReference>
<dbReference type="GO" id="GO:0000175">
    <property type="term" value="F:3'-5'-RNA exonuclease activity"/>
    <property type="evidence" value="ECO:0007669"/>
    <property type="project" value="InterPro"/>
</dbReference>
<evidence type="ECO:0000313" key="6">
    <source>
        <dbReference type="Proteomes" id="UP000295129"/>
    </source>
</evidence>
<dbReference type="PANTHER" id="PTHR23044:SF61">
    <property type="entry name" value="3'-5' EXORIBONUCLEASE 1-RELATED"/>
    <property type="match status" value="1"/>
</dbReference>
<dbReference type="InterPro" id="IPR047201">
    <property type="entry name" value="ERI-1_3'hExo-like"/>
</dbReference>
<sequence>MILVIDLEATCDEGEAMPPGDMEIIEIGAVWASPNGSVHECFQTFMQPVLNPRLTAFCTGLTGIRQEDVATALRFPEAAAALAEFAGLHPGGQRWWGSWGRYDFTQFGRDCARHGVDDPLAGLEHINLKRSFANARGIKEVGLAKALQLVDLALEGRHHRGLDDARNIARLLPWCLPAAI</sequence>
<dbReference type="Proteomes" id="UP000295129">
    <property type="component" value="Unassembled WGS sequence"/>
</dbReference>
<evidence type="ECO:0000259" key="4">
    <source>
        <dbReference type="SMART" id="SM00479"/>
    </source>
</evidence>
<dbReference type="InterPro" id="IPR051274">
    <property type="entry name" value="3-5_Exoribonuclease"/>
</dbReference>
<dbReference type="AlphaFoldDB" id="A0A4R6E806"/>
<organism evidence="5 6">
    <name type="scientific">Azoarcus indigens</name>
    <dbReference type="NCBI Taxonomy" id="29545"/>
    <lineage>
        <taxon>Bacteria</taxon>
        <taxon>Pseudomonadati</taxon>
        <taxon>Pseudomonadota</taxon>
        <taxon>Betaproteobacteria</taxon>
        <taxon>Rhodocyclales</taxon>
        <taxon>Zoogloeaceae</taxon>
        <taxon>Azoarcus</taxon>
    </lineage>
</organism>
<comment type="caution">
    <text evidence="5">The sequence shown here is derived from an EMBL/GenBank/DDBJ whole genome shotgun (WGS) entry which is preliminary data.</text>
</comment>